<comment type="similarity">
    <text evidence="2 12">Belongs to the amiloride-sensitive sodium channel (TC 1.A.6) family.</text>
</comment>
<name>A0A3L8DZ92_OOCBI</name>
<evidence type="ECO:0000256" key="11">
    <source>
        <dbReference type="ARBA" id="ARBA00023303"/>
    </source>
</evidence>
<evidence type="ECO:0000256" key="13">
    <source>
        <dbReference type="SAM" id="Phobius"/>
    </source>
</evidence>
<evidence type="ECO:0000256" key="12">
    <source>
        <dbReference type="RuleBase" id="RU000679"/>
    </source>
</evidence>
<evidence type="ECO:0000256" key="4">
    <source>
        <dbReference type="ARBA" id="ARBA00022461"/>
    </source>
</evidence>
<feature type="non-terminal residue" evidence="14">
    <location>
        <position position="1"/>
    </location>
</feature>
<dbReference type="GO" id="GO:0005886">
    <property type="term" value="C:plasma membrane"/>
    <property type="evidence" value="ECO:0007669"/>
    <property type="project" value="TreeGrafter"/>
</dbReference>
<evidence type="ECO:0000256" key="1">
    <source>
        <dbReference type="ARBA" id="ARBA00004141"/>
    </source>
</evidence>
<reference evidence="14" key="2">
    <citation type="submission" date="2018-07" db="EMBL/GenBank/DDBJ databases">
        <authorList>
            <person name="Mckenzie S.K."/>
            <person name="Kronauer D.J.C."/>
        </authorList>
    </citation>
    <scope>NUCLEOTIDE SEQUENCE</scope>
    <source>
        <strain evidence="14">Clonal line C1</strain>
    </source>
</reference>
<gene>
    <name evidence="14" type="ORF">DMN91_001940</name>
</gene>
<evidence type="ECO:0000256" key="9">
    <source>
        <dbReference type="ARBA" id="ARBA00023136"/>
    </source>
</evidence>
<keyword evidence="6 13" id="KW-1133">Transmembrane helix</keyword>
<reference evidence="14" key="1">
    <citation type="journal article" date="2018" name="Genome Res.">
        <title>The genomic architecture and molecular evolution of ant odorant receptors.</title>
        <authorList>
            <person name="McKenzie S.K."/>
            <person name="Kronauer D.J.C."/>
        </authorList>
    </citation>
    <scope>NUCLEOTIDE SEQUENCE [LARGE SCALE GENOMIC DNA]</scope>
    <source>
        <strain evidence="14">Clonal line C1</strain>
    </source>
</reference>
<evidence type="ECO:0000256" key="3">
    <source>
        <dbReference type="ARBA" id="ARBA00022448"/>
    </source>
</evidence>
<evidence type="ECO:0000256" key="8">
    <source>
        <dbReference type="ARBA" id="ARBA00023065"/>
    </source>
</evidence>
<comment type="subcellular location">
    <subcellularLocation>
        <location evidence="1">Membrane</location>
        <topology evidence="1">Multi-pass membrane protein</topology>
    </subcellularLocation>
</comment>
<evidence type="ECO:0000313" key="14">
    <source>
        <dbReference type="EMBL" id="RLU25781.1"/>
    </source>
</evidence>
<evidence type="ECO:0008006" key="15">
    <source>
        <dbReference type="Google" id="ProtNLM"/>
    </source>
</evidence>
<proteinExistence type="inferred from homology"/>
<comment type="caution">
    <text evidence="14">The sequence shown here is derived from an EMBL/GenBank/DDBJ whole genome shotgun (WGS) entry which is preliminary data.</text>
</comment>
<dbReference type="EMBL" id="QOIP01000002">
    <property type="protein sequence ID" value="RLU25781.1"/>
    <property type="molecule type" value="Genomic_DNA"/>
</dbReference>
<evidence type="ECO:0000256" key="2">
    <source>
        <dbReference type="ARBA" id="ARBA00007193"/>
    </source>
</evidence>
<dbReference type="OrthoDB" id="6436100at2759"/>
<keyword evidence="9 13" id="KW-0472">Membrane</keyword>
<organism evidence="14">
    <name type="scientific">Ooceraea biroi</name>
    <name type="common">Clonal raider ant</name>
    <name type="synonym">Cerapachys biroi</name>
    <dbReference type="NCBI Taxonomy" id="2015173"/>
    <lineage>
        <taxon>Eukaryota</taxon>
        <taxon>Metazoa</taxon>
        <taxon>Ecdysozoa</taxon>
        <taxon>Arthropoda</taxon>
        <taxon>Hexapoda</taxon>
        <taxon>Insecta</taxon>
        <taxon>Pterygota</taxon>
        <taxon>Neoptera</taxon>
        <taxon>Endopterygota</taxon>
        <taxon>Hymenoptera</taxon>
        <taxon>Apocrita</taxon>
        <taxon>Aculeata</taxon>
        <taxon>Formicoidea</taxon>
        <taxon>Formicidae</taxon>
        <taxon>Dorylinae</taxon>
        <taxon>Ooceraea</taxon>
    </lineage>
</organism>
<dbReference type="Pfam" id="PF00858">
    <property type="entry name" value="ASC"/>
    <property type="match status" value="1"/>
</dbReference>
<keyword evidence="3 12" id="KW-0813">Transport</keyword>
<keyword evidence="7" id="KW-0915">Sodium</keyword>
<dbReference type="InterPro" id="IPR001873">
    <property type="entry name" value="ENaC"/>
</dbReference>
<keyword evidence="11 12" id="KW-0407">Ion channel</keyword>
<evidence type="ECO:0000256" key="10">
    <source>
        <dbReference type="ARBA" id="ARBA00023201"/>
    </source>
</evidence>
<dbReference type="PANTHER" id="PTHR11690">
    <property type="entry name" value="AMILORIDE-SENSITIVE SODIUM CHANNEL-RELATED"/>
    <property type="match status" value="1"/>
</dbReference>
<protein>
    <recommendedName>
        <fullName evidence="15">Sodium channel protein Nach</fullName>
    </recommendedName>
</protein>
<dbReference type="Proteomes" id="UP000279307">
    <property type="component" value="Chromosome 2"/>
</dbReference>
<dbReference type="PANTHER" id="PTHR11690:SF253">
    <property type="entry name" value="PICKPOCKET 18-RELATED"/>
    <property type="match status" value="1"/>
</dbReference>
<dbReference type="GO" id="GO:0015280">
    <property type="term" value="F:ligand-gated sodium channel activity"/>
    <property type="evidence" value="ECO:0007669"/>
    <property type="project" value="TreeGrafter"/>
</dbReference>
<evidence type="ECO:0000256" key="7">
    <source>
        <dbReference type="ARBA" id="ARBA00023053"/>
    </source>
</evidence>
<feature type="transmembrane region" description="Helical" evidence="13">
    <location>
        <begin position="92"/>
        <end position="118"/>
    </location>
</feature>
<evidence type="ECO:0000256" key="5">
    <source>
        <dbReference type="ARBA" id="ARBA00022692"/>
    </source>
</evidence>
<keyword evidence="4 12" id="KW-0894">Sodium channel</keyword>
<dbReference type="Gene3D" id="1.10.287.770">
    <property type="entry name" value="YojJ-like"/>
    <property type="match status" value="1"/>
</dbReference>
<accession>A0A3L8DZ92</accession>
<dbReference type="AlphaFoldDB" id="A0A3L8DZ92"/>
<evidence type="ECO:0000256" key="6">
    <source>
        <dbReference type="ARBA" id="ARBA00022989"/>
    </source>
</evidence>
<keyword evidence="10 12" id="KW-0739">Sodium transport</keyword>
<keyword evidence="5 12" id="KW-0812">Transmembrane</keyword>
<sequence>WWTVFPHDSKEKIGENVTWALSCHNCYPACEDISYDVMSTKSYMSPGTYRTNLLWNVNITNQAVLHIFFSKYGSIRLKQDVSSYWYEFMSNIGGICGVFIGFSLISVVEFLYFIALILRDLLREDSSILDDDHDDHDDHKDKIQSVPCENIQTIYWSELMPRSWQAVKYGQFPKNRARY</sequence>
<keyword evidence="8 12" id="KW-0406">Ion transport</keyword>